<dbReference type="InterPro" id="IPR023780">
    <property type="entry name" value="Chromo_domain"/>
</dbReference>
<dbReference type="AlphaFoldDB" id="A0A284RVM4"/>
<reference evidence="3" key="1">
    <citation type="journal article" date="2017" name="Nat. Ecol. Evol.">
        <title>Genome expansion and lineage-specific genetic innovations in the forest pathogenic fungi Armillaria.</title>
        <authorList>
            <person name="Sipos G."/>
            <person name="Prasanna A.N."/>
            <person name="Walter M.C."/>
            <person name="O'Connor E."/>
            <person name="Balint B."/>
            <person name="Krizsan K."/>
            <person name="Kiss B."/>
            <person name="Hess J."/>
            <person name="Varga T."/>
            <person name="Slot J."/>
            <person name="Riley R."/>
            <person name="Boka B."/>
            <person name="Rigling D."/>
            <person name="Barry K."/>
            <person name="Lee J."/>
            <person name="Mihaltcheva S."/>
            <person name="LaButti K."/>
            <person name="Lipzen A."/>
            <person name="Waldron R."/>
            <person name="Moloney N.M."/>
            <person name="Sperisen C."/>
            <person name="Kredics L."/>
            <person name="Vagvoelgyi C."/>
            <person name="Patrignani A."/>
            <person name="Fitzpatrick D."/>
            <person name="Nagy I."/>
            <person name="Doyle S."/>
            <person name="Anderson J.B."/>
            <person name="Grigoriev I.V."/>
            <person name="Gueldener U."/>
            <person name="Muensterkoetter M."/>
            <person name="Nagy L.G."/>
        </authorList>
    </citation>
    <scope>NUCLEOTIDE SEQUENCE [LARGE SCALE GENOMIC DNA]</scope>
    <source>
        <strain evidence="3">C18/9</strain>
    </source>
</reference>
<dbReference type="SUPFAM" id="SSF54160">
    <property type="entry name" value="Chromo domain-like"/>
    <property type="match status" value="1"/>
</dbReference>
<dbReference type="OrthoDB" id="433924at2759"/>
<dbReference type="InterPro" id="IPR016197">
    <property type="entry name" value="Chromo-like_dom_sf"/>
</dbReference>
<dbReference type="InterPro" id="IPR056924">
    <property type="entry name" value="SH3_Tf2-1"/>
</dbReference>
<sequence length="186" mass="21620">MKTQYNKKKKATVEYQIRDKAWLNTTNLHLTCPKKKLNNKHISHFPILEKRCLSAYKLKLPAAWKIYPIFNETLLTPYTPPAFPNQEQPSLPPPDIIYREEQYEIKIILNDKPCKVCRRKGEPLKIVTDYLVKWKGYGSEENKWTAERELSNTKEAIADYLKTKKGAVTVQAIMVEPKTATVIIDT</sequence>
<name>A0A284RVM4_ARMOS</name>
<feature type="domain" description="Chromo" evidence="1">
    <location>
        <begin position="103"/>
        <end position="172"/>
    </location>
</feature>
<dbReference type="Pfam" id="PF24626">
    <property type="entry name" value="SH3_Tf2-1"/>
    <property type="match status" value="1"/>
</dbReference>
<dbReference type="SMART" id="SM00298">
    <property type="entry name" value="CHROMO"/>
    <property type="match status" value="1"/>
</dbReference>
<protein>
    <recommendedName>
        <fullName evidence="1">Chromo domain-containing protein</fullName>
    </recommendedName>
</protein>
<keyword evidence="3" id="KW-1185">Reference proteome</keyword>
<evidence type="ECO:0000259" key="1">
    <source>
        <dbReference type="PROSITE" id="PS50013"/>
    </source>
</evidence>
<dbReference type="Gene3D" id="2.40.50.40">
    <property type="match status" value="1"/>
</dbReference>
<dbReference type="PROSITE" id="PS50013">
    <property type="entry name" value="CHROMO_2"/>
    <property type="match status" value="1"/>
</dbReference>
<gene>
    <name evidence="2" type="ORF">ARMOST_16196</name>
</gene>
<dbReference type="OMA" id="IANQSRM"/>
<dbReference type="Pfam" id="PF00385">
    <property type="entry name" value="Chromo"/>
    <property type="match status" value="1"/>
</dbReference>
<dbReference type="Proteomes" id="UP000219338">
    <property type="component" value="Unassembled WGS sequence"/>
</dbReference>
<evidence type="ECO:0000313" key="2">
    <source>
        <dbReference type="EMBL" id="SJL12765.1"/>
    </source>
</evidence>
<dbReference type="GO" id="GO:0006338">
    <property type="term" value="P:chromatin remodeling"/>
    <property type="evidence" value="ECO:0007669"/>
    <property type="project" value="UniProtKB-ARBA"/>
</dbReference>
<dbReference type="STRING" id="47428.A0A284RVM4"/>
<proteinExistence type="predicted"/>
<accession>A0A284RVM4</accession>
<organism evidence="2 3">
    <name type="scientific">Armillaria ostoyae</name>
    <name type="common">Armillaria root rot fungus</name>
    <dbReference type="NCBI Taxonomy" id="47428"/>
    <lineage>
        <taxon>Eukaryota</taxon>
        <taxon>Fungi</taxon>
        <taxon>Dikarya</taxon>
        <taxon>Basidiomycota</taxon>
        <taxon>Agaricomycotina</taxon>
        <taxon>Agaricomycetes</taxon>
        <taxon>Agaricomycetidae</taxon>
        <taxon>Agaricales</taxon>
        <taxon>Marasmiineae</taxon>
        <taxon>Physalacriaceae</taxon>
        <taxon>Armillaria</taxon>
    </lineage>
</organism>
<dbReference type="EMBL" id="FUEG01000018">
    <property type="protein sequence ID" value="SJL12765.1"/>
    <property type="molecule type" value="Genomic_DNA"/>
</dbReference>
<dbReference type="InterPro" id="IPR000953">
    <property type="entry name" value="Chromo/chromo_shadow_dom"/>
</dbReference>
<evidence type="ECO:0000313" key="3">
    <source>
        <dbReference type="Proteomes" id="UP000219338"/>
    </source>
</evidence>